<organism evidence="1 2">
    <name type="scientific">Raphanus sativus</name>
    <name type="common">Radish</name>
    <name type="synonym">Raphanus raphanistrum var. sativus</name>
    <dbReference type="NCBI Taxonomy" id="3726"/>
    <lineage>
        <taxon>Eukaryota</taxon>
        <taxon>Viridiplantae</taxon>
        <taxon>Streptophyta</taxon>
        <taxon>Embryophyta</taxon>
        <taxon>Tracheophyta</taxon>
        <taxon>Spermatophyta</taxon>
        <taxon>Magnoliopsida</taxon>
        <taxon>eudicotyledons</taxon>
        <taxon>Gunneridae</taxon>
        <taxon>Pentapetalae</taxon>
        <taxon>rosids</taxon>
        <taxon>malvids</taxon>
        <taxon>Brassicales</taxon>
        <taxon>Brassicaceae</taxon>
        <taxon>Brassiceae</taxon>
        <taxon>Raphanus</taxon>
    </lineage>
</organism>
<evidence type="ECO:0000313" key="2">
    <source>
        <dbReference type="RefSeq" id="XP_018475133.1"/>
    </source>
</evidence>
<dbReference type="Proteomes" id="UP000504610">
    <property type="component" value="Chromosome 3"/>
</dbReference>
<protein>
    <submittedName>
        <fullName evidence="2">Uncharacterized protein LOC108846404 isoform X1</fullName>
    </submittedName>
</protein>
<dbReference type="OrthoDB" id="10374313at2759"/>
<reference evidence="1" key="1">
    <citation type="journal article" date="2019" name="Database">
        <title>The radish genome database (RadishGD): an integrated information resource for radish genomics.</title>
        <authorList>
            <person name="Yu H.J."/>
            <person name="Baek S."/>
            <person name="Lee Y.J."/>
            <person name="Cho A."/>
            <person name="Mun J.H."/>
        </authorList>
    </citation>
    <scope>NUCLEOTIDE SEQUENCE [LARGE SCALE GENOMIC DNA]</scope>
    <source>
        <strain evidence="1">cv. WK10039</strain>
    </source>
</reference>
<dbReference type="KEGG" id="rsz:108846404"/>
<dbReference type="GeneID" id="108846404"/>
<evidence type="ECO:0000313" key="1">
    <source>
        <dbReference type="Proteomes" id="UP000504610"/>
    </source>
</evidence>
<reference evidence="2" key="2">
    <citation type="submission" date="2025-08" db="UniProtKB">
        <authorList>
            <consortium name="RefSeq"/>
        </authorList>
    </citation>
    <scope>IDENTIFICATION</scope>
    <source>
        <tissue evidence="2">Leaf</tissue>
    </source>
</reference>
<dbReference type="AlphaFoldDB" id="A0A6J0MTD9"/>
<keyword evidence="1" id="KW-1185">Reference proteome</keyword>
<name>A0A6J0MTD9_RAPSA</name>
<sequence length="138" mass="15553">MIISSSITMELPFRIFKEGEEHVETLIVQFAVGDELVGLSQPHTRILGASNNVHITSIIPADIDFELDEGELCFSNVEHVTSLVHEKVKGNIDRLEGKVSYQEILYSVCKSRLNWLCVIQCFNLCNYQVSSVELLQVV</sequence>
<proteinExistence type="predicted"/>
<gene>
    <name evidence="2" type="primary">LOC108846404</name>
</gene>
<dbReference type="RefSeq" id="XP_018475133.1">
    <property type="nucleotide sequence ID" value="XM_018619631.2"/>
</dbReference>
<accession>A0A6J0MTD9</accession>